<dbReference type="EMBL" id="ADVL01000751">
    <property type="protein sequence ID" value="EFH09672.1"/>
    <property type="molecule type" value="Genomic_DNA"/>
</dbReference>
<dbReference type="OrthoDB" id="9805247at2"/>
<keyword evidence="3" id="KW-1185">Reference proteome</keyword>
<comment type="caution">
    <text evidence="2">The sequence shown here is derived from an EMBL/GenBank/DDBJ whole genome shotgun (WGS) entry which is preliminary data.</text>
</comment>
<dbReference type="Proteomes" id="UP000005324">
    <property type="component" value="Unassembled WGS sequence"/>
</dbReference>
<evidence type="ECO:0000256" key="1">
    <source>
        <dbReference type="SAM" id="MobiDB-lite"/>
    </source>
</evidence>
<dbReference type="PANTHER" id="PTHR39166:SF1">
    <property type="entry name" value="BLL1166 PROTEIN"/>
    <property type="match status" value="1"/>
</dbReference>
<dbReference type="PANTHER" id="PTHR39166">
    <property type="entry name" value="BLL1166 PROTEIN"/>
    <property type="match status" value="1"/>
</dbReference>
<proteinExistence type="predicted"/>
<sequence>MTPETLRRLLADDPAFRAPLQALHRLGLPDAWIGAGFVRNAVWDALHGRTPLPQPDSDLDVVFHGPGDATAEPLLEARLHALAPGLAWSVRDQGRMHRRHGDAPYRDTADALCHWTETATAIATRLDTAGQVELLAPLGLEDLFGLVLRPTPVAAADPVRLAAFHARIEGRGWLRRWPRLRLTADAPPAPAPSPSACAPSPAGRSSRPTG</sequence>
<name>D5RSP6_9PROT</name>
<evidence type="ECO:0000313" key="3">
    <source>
        <dbReference type="Proteomes" id="UP000005324"/>
    </source>
</evidence>
<dbReference type="Pfam" id="PF06042">
    <property type="entry name" value="NTP_transf_6"/>
    <property type="match status" value="1"/>
</dbReference>
<accession>D5RSP6</accession>
<reference evidence="2 3" key="1">
    <citation type="submission" date="2010-04" db="EMBL/GenBank/DDBJ databases">
        <authorList>
            <person name="Qin X."/>
            <person name="Bachman B."/>
            <person name="Battles P."/>
            <person name="Bell A."/>
            <person name="Bess C."/>
            <person name="Bickham C."/>
            <person name="Chaboub L."/>
            <person name="Chen D."/>
            <person name="Coyle M."/>
            <person name="Deiros D.R."/>
            <person name="Dinh H."/>
            <person name="Forbes L."/>
            <person name="Fowler G."/>
            <person name="Francisco L."/>
            <person name="Fu Q."/>
            <person name="Gubbala S."/>
            <person name="Hale W."/>
            <person name="Han Y."/>
            <person name="Hemphill L."/>
            <person name="Highlander S.K."/>
            <person name="Hirani K."/>
            <person name="Hogues M."/>
            <person name="Jackson L."/>
            <person name="Jakkamsetti A."/>
            <person name="Javaid M."/>
            <person name="Jiang H."/>
            <person name="Korchina V."/>
            <person name="Kovar C."/>
            <person name="Lara F."/>
            <person name="Lee S."/>
            <person name="Mata R."/>
            <person name="Mathew T."/>
            <person name="Moen C."/>
            <person name="Morales K."/>
            <person name="Munidasa M."/>
            <person name="Nazareth L."/>
            <person name="Ngo R."/>
            <person name="Nguyen L."/>
            <person name="Okwuonu G."/>
            <person name="Ongeri F."/>
            <person name="Patil S."/>
            <person name="Petrosino J."/>
            <person name="Pham C."/>
            <person name="Pham P."/>
            <person name="Pu L.-L."/>
            <person name="Puazo M."/>
            <person name="Raj R."/>
            <person name="Reid J."/>
            <person name="Rouhana J."/>
            <person name="Saada N."/>
            <person name="Shang Y."/>
            <person name="Simmons D."/>
            <person name="Thornton R."/>
            <person name="Warren J."/>
            <person name="Weissenberger G."/>
            <person name="Zhang J."/>
            <person name="Zhang L."/>
            <person name="Zhou C."/>
            <person name="Zhu D."/>
            <person name="Muzny D."/>
            <person name="Worley K."/>
            <person name="Gibbs R."/>
        </authorList>
    </citation>
    <scope>NUCLEOTIDE SEQUENCE [LARGE SCALE GENOMIC DNA]</scope>
    <source>
        <strain evidence="2 3">ATCC 49957</strain>
    </source>
</reference>
<organism evidence="2 3">
    <name type="scientific">Pseudoroseomonas cervicalis ATCC 49957</name>
    <dbReference type="NCBI Taxonomy" id="525371"/>
    <lineage>
        <taxon>Bacteria</taxon>
        <taxon>Pseudomonadati</taxon>
        <taxon>Pseudomonadota</taxon>
        <taxon>Alphaproteobacteria</taxon>
        <taxon>Acetobacterales</taxon>
        <taxon>Roseomonadaceae</taxon>
        <taxon>Roseomonas</taxon>
    </lineage>
</organism>
<dbReference type="AlphaFoldDB" id="D5RSP6"/>
<evidence type="ECO:0008006" key="4">
    <source>
        <dbReference type="Google" id="ProtNLM"/>
    </source>
</evidence>
<dbReference type="InterPro" id="IPR009267">
    <property type="entry name" value="NTP_transf_6"/>
</dbReference>
<dbReference type="HOGENOM" id="CLU_092842_1_0_5"/>
<feature type="region of interest" description="Disordered" evidence="1">
    <location>
        <begin position="184"/>
        <end position="210"/>
    </location>
</feature>
<evidence type="ECO:0000313" key="2">
    <source>
        <dbReference type="EMBL" id="EFH09672.1"/>
    </source>
</evidence>
<dbReference type="RefSeq" id="WP_007003138.1">
    <property type="nucleotide sequence ID" value="NZ_GG770777.1"/>
</dbReference>
<feature type="compositionally biased region" description="Low complexity" evidence="1">
    <location>
        <begin position="194"/>
        <end position="210"/>
    </location>
</feature>
<protein>
    <recommendedName>
        <fullName evidence="4">Nucleotidyltransferase family protein</fullName>
    </recommendedName>
</protein>
<gene>
    <name evidence="2" type="ORF">HMPREF0731_4108</name>
</gene>